<dbReference type="Proteomes" id="UP001165160">
    <property type="component" value="Unassembled WGS sequence"/>
</dbReference>
<keyword evidence="4" id="KW-1185">Reference proteome</keyword>
<gene>
    <name evidence="3" type="ORF">TrVE_jg5247</name>
</gene>
<evidence type="ECO:0000259" key="1">
    <source>
        <dbReference type="PROSITE" id="PS50404"/>
    </source>
</evidence>
<reference evidence="4" key="1">
    <citation type="journal article" date="2023" name="Commun. Biol.">
        <title>Genome analysis of Parmales, the sister group of diatoms, reveals the evolutionary specialization of diatoms from phago-mixotrophs to photoautotrophs.</title>
        <authorList>
            <person name="Ban H."/>
            <person name="Sato S."/>
            <person name="Yoshikawa S."/>
            <person name="Yamada K."/>
            <person name="Nakamura Y."/>
            <person name="Ichinomiya M."/>
            <person name="Sato N."/>
            <person name="Blanc-Mathieu R."/>
            <person name="Endo H."/>
            <person name="Kuwata A."/>
            <person name="Ogata H."/>
        </authorList>
    </citation>
    <scope>NUCLEOTIDE SEQUENCE [LARGE SCALE GENOMIC DNA]</scope>
    <source>
        <strain evidence="4">NIES 3699</strain>
    </source>
</reference>
<proteinExistence type="predicted"/>
<dbReference type="PANTHER" id="PTHR11571">
    <property type="entry name" value="GLUTATHIONE S-TRANSFERASE"/>
    <property type="match status" value="1"/>
</dbReference>
<dbReference type="InterPro" id="IPR004046">
    <property type="entry name" value="GST_C"/>
</dbReference>
<evidence type="ECO:0008006" key="5">
    <source>
        <dbReference type="Google" id="ProtNLM"/>
    </source>
</evidence>
<evidence type="ECO:0000259" key="2">
    <source>
        <dbReference type="PROSITE" id="PS50405"/>
    </source>
</evidence>
<evidence type="ECO:0000313" key="3">
    <source>
        <dbReference type="EMBL" id="GMH84722.1"/>
    </source>
</evidence>
<protein>
    <recommendedName>
        <fullName evidence="5">Glutathione S-transferase</fullName>
    </recommendedName>
</protein>
<dbReference type="InterPro" id="IPR050213">
    <property type="entry name" value="GST_superfamily"/>
</dbReference>
<dbReference type="InterPro" id="IPR004045">
    <property type="entry name" value="Glutathione_S-Trfase_N"/>
</dbReference>
<dbReference type="Gene3D" id="1.20.1050.10">
    <property type="match status" value="1"/>
</dbReference>
<accession>A0A9W7EN78</accession>
<dbReference type="SUPFAM" id="SSF52833">
    <property type="entry name" value="Thioredoxin-like"/>
    <property type="match status" value="1"/>
</dbReference>
<dbReference type="Gene3D" id="3.40.30.10">
    <property type="entry name" value="Glutaredoxin"/>
    <property type="match status" value="1"/>
</dbReference>
<organism evidence="3 4">
    <name type="scientific">Triparma verrucosa</name>
    <dbReference type="NCBI Taxonomy" id="1606542"/>
    <lineage>
        <taxon>Eukaryota</taxon>
        <taxon>Sar</taxon>
        <taxon>Stramenopiles</taxon>
        <taxon>Ochrophyta</taxon>
        <taxon>Bolidophyceae</taxon>
        <taxon>Parmales</taxon>
        <taxon>Triparmaceae</taxon>
        <taxon>Triparma</taxon>
    </lineage>
</organism>
<dbReference type="GO" id="GO:0006749">
    <property type="term" value="P:glutathione metabolic process"/>
    <property type="evidence" value="ECO:0007669"/>
    <property type="project" value="TreeGrafter"/>
</dbReference>
<dbReference type="PROSITE" id="PS50404">
    <property type="entry name" value="GST_NTER"/>
    <property type="match status" value="1"/>
</dbReference>
<evidence type="ECO:0000313" key="4">
    <source>
        <dbReference type="Proteomes" id="UP001165160"/>
    </source>
</evidence>
<feature type="domain" description="GST C-terminal" evidence="2">
    <location>
        <begin position="86"/>
        <end position="216"/>
    </location>
</feature>
<name>A0A9W7EN78_9STRA</name>
<sequence>MSSMEPLKLTYFEFQGPAEAIRLALTIGKIPFTDEVIPFETWKTSKPLASPWGQLPYLTLPSGEVFGQSHAMLTYVGRLTSLLPPSPLEALTCESFVQYINQDLRDRKISSTMRIKNDAEKIEARKQLNDFTLPEMLDSLISKIPSSGYVCLGRLTVADLSLYTFLNWVGSNVLDGIDGRRIIKERERLVVFMEMMEGVEGVREWNLEKRKGKLPIDFRS</sequence>
<comment type="caution">
    <text evidence="3">The sequence shown here is derived from an EMBL/GenBank/DDBJ whole genome shotgun (WGS) entry which is preliminary data.</text>
</comment>
<dbReference type="InterPro" id="IPR036249">
    <property type="entry name" value="Thioredoxin-like_sf"/>
</dbReference>
<dbReference type="InterPro" id="IPR010987">
    <property type="entry name" value="Glutathione-S-Trfase_C-like"/>
</dbReference>
<dbReference type="GO" id="GO:0004364">
    <property type="term" value="F:glutathione transferase activity"/>
    <property type="evidence" value="ECO:0007669"/>
    <property type="project" value="TreeGrafter"/>
</dbReference>
<dbReference type="PROSITE" id="PS50405">
    <property type="entry name" value="GST_CTER"/>
    <property type="match status" value="1"/>
</dbReference>
<dbReference type="InterPro" id="IPR040079">
    <property type="entry name" value="Glutathione_S-Trfase"/>
</dbReference>
<dbReference type="SUPFAM" id="SSF47616">
    <property type="entry name" value="GST C-terminal domain-like"/>
    <property type="match status" value="1"/>
</dbReference>
<dbReference type="Pfam" id="PF14497">
    <property type="entry name" value="GST_C_3"/>
    <property type="match status" value="1"/>
</dbReference>
<dbReference type="AlphaFoldDB" id="A0A9W7EN78"/>
<dbReference type="InterPro" id="IPR036282">
    <property type="entry name" value="Glutathione-S-Trfase_C_sf"/>
</dbReference>
<dbReference type="EMBL" id="BRXX01000041">
    <property type="protein sequence ID" value="GMH84722.1"/>
    <property type="molecule type" value="Genomic_DNA"/>
</dbReference>
<dbReference type="SFLD" id="SFLDS00019">
    <property type="entry name" value="Glutathione_Transferase_(cytos"/>
    <property type="match status" value="1"/>
</dbReference>
<dbReference type="PANTHER" id="PTHR11571:SF252">
    <property type="entry name" value="GLUTATHIONE S-TRANSFERASE"/>
    <property type="match status" value="1"/>
</dbReference>
<dbReference type="CDD" id="cd03039">
    <property type="entry name" value="GST_N_Sigma_like"/>
    <property type="match status" value="1"/>
</dbReference>
<feature type="domain" description="GST N-terminal" evidence="1">
    <location>
        <begin position="5"/>
        <end position="84"/>
    </location>
</feature>